<protein>
    <submittedName>
        <fullName evidence="1">Uncharacterized protein</fullName>
    </submittedName>
</protein>
<evidence type="ECO:0000313" key="1">
    <source>
        <dbReference type="EMBL" id="TFK66171.1"/>
    </source>
</evidence>
<accession>A0ACD3AKC2</accession>
<gene>
    <name evidence="1" type="ORF">BDN72DRAFT_772416</name>
</gene>
<name>A0ACD3AKC2_9AGAR</name>
<dbReference type="EMBL" id="ML208414">
    <property type="protein sequence ID" value="TFK66171.1"/>
    <property type="molecule type" value="Genomic_DNA"/>
</dbReference>
<keyword evidence="2" id="KW-1185">Reference proteome</keyword>
<sequence length="1448" mass="157855">MNLLHELLERRDKQAFRRLLESSSNDQGSTSGASGLSTSGGKSWNRPSKVKAAMALVNTKDKLGRTVLHLACISVDSLDFVKVLLSHPAIDVNVLDDESHWTALHRALYHGNIPAATLLLQRSETDISVRDLDGYTPFDLYNATINGAHPAYVEDLSPICAELFTWGTNKNATLGLGDGGDRAYPDHVVMLQKKEAEELRKKPLDERFAPIYARQLQMSKLHTAVVTSEHKGNVRLCGFGNGGRLGQTQHTQYTLEPVSQFQYKIDSIALGQDHTLALTSSGEVLSWGLNRYSQLGYVVDPPLNPIKNAHSDEPIQSVPRKISSLKKHQVIGITASKAASACWTSTEVYAWGANNGQFGFDQPVQPFPRIVTHLSMPVLSVCLSDSAMVCLLASREVVCLWNNRHFKLRYTRRSYAYHIPWNPDSYSPPHMHGICRISINKVTNCDDMFAVLSTSGDLFTFSAPSSAEGVNKDKFRLDPQRVTALKKQFSPIRDVALGQDGTIIFCTKSGHVFVQSRKVKSGQAGSGKSSNFQRVPFLQRVTQVSANSSGAYGALREEHISRPITVTGNSVAQDLATLEPYFDLYKSPVKDVSEGARPGYKKVEISKTPPLPVDGDADDPIIQADIIELAKLCQVLVVEKAGRRSGTSPLTDPQLKFPHGADLLVYAAQSGSVLPAHRLILAAQCGVLSSLLSGSTSAVKDSQSNLSIRLAPRLPSDPVLVKARLSVHGCHALSILLLVHYLYSDNLIAIWDRRVAVGAARELASVKAKPDQISSEVMALARALGLSSLTEVLEAPTKRASPPIAEKNLTSLFNLHQTCTLQDRQLLLAPDVILELADKNVYCHSTILRARSELFGAFFDDEVWTTKRWDERGIGVVKLKHMKSHVVEFALKFMCCGAEGELFEVLEFANTVEDVLDFMFQVVAVANELLLDRLLLICSGVILKLLSIQNACYILSEATYFHLLDLVDRVQEFIAVNMEVFLESRMLEGLPLFLIKELATFISRRQIDAFPVVRSNLLVKELMAANRDWLAIREKELKMEKDRKLEEERRKEPGKPLQSGDGVEYFTSVSPGNTTPRRKSRSGASGSPPKISLLQKQLKAEQHGDVFTLDEGDAVDNGQRAPVNTSPTARRWNVPAVAPPANLKSIMQEETATPPRSPRIGSASTLPPFTAIPPKRVPSSSSLSSWRIPAKVGTPGGNSPVGTPLVPAIISASPSRTSAAAGRTGSGSQPPMTPPRPQTQKHTTQPGLGPVFTPMKLLPESKKPSGLSVSRNTPGKAWTLSPVQPIVEPSSTSFAGPSSSPTTGRAPSGISLVAIQQLELDLLVKQPKEKASLLNIQAEEKAKQEEVDFLKWWKEEEERVKQEEITLRASLEASQQQPGGSGGGRGRARGGGRGRGRGRVPSGGHGGRSEGGNTQENHPTSEDGATRPRKRGGRGRSGPKSDQQSLAV</sequence>
<organism evidence="1 2">
    <name type="scientific">Pluteus cervinus</name>
    <dbReference type="NCBI Taxonomy" id="181527"/>
    <lineage>
        <taxon>Eukaryota</taxon>
        <taxon>Fungi</taxon>
        <taxon>Dikarya</taxon>
        <taxon>Basidiomycota</taxon>
        <taxon>Agaricomycotina</taxon>
        <taxon>Agaricomycetes</taxon>
        <taxon>Agaricomycetidae</taxon>
        <taxon>Agaricales</taxon>
        <taxon>Pluteineae</taxon>
        <taxon>Pluteaceae</taxon>
        <taxon>Pluteus</taxon>
    </lineage>
</organism>
<reference evidence="1 2" key="1">
    <citation type="journal article" date="2019" name="Nat. Ecol. Evol.">
        <title>Megaphylogeny resolves global patterns of mushroom evolution.</title>
        <authorList>
            <person name="Varga T."/>
            <person name="Krizsan K."/>
            <person name="Foldi C."/>
            <person name="Dima B."/>
            <person name="Sanchez-Garcia M."/>
            <person name="Sanchez-Ramirez S."/>
            <person name="Szollosi G.J."/>
            <person name="Szarkandi J.G."/>
            <person name="Papp V."/>
            <person name="Albert L."/>
            <person name="Andreopoulos W."/>
            <person name="Angelini C."/>
            <person name="Antonin V."/>
            <person name="Barry K.W."/>
            <person name="Bougher N.L."/>
            <person name="Buchanan P."/>
            <person name="Buyck B."/>
            <person name="Bense V."/>
            <person name="Catcheside P."/>
            <person name="Chovatia M."/>
            <person name="Cooper J."/>
            <person name="Damon W."/>
            <person name="Desjardin D."/>
            <person name="Finy P."/>
            <person name="Geml J."/>
            <person name="Haridas S."/>
            <person name="Hughes K."/>
            <person name="Justo A."/>
            <person name="Karasinski D."/>
            <person name="Kautmanova I."/>
            <person name="Kiss B."/>
            <person name="Kocsube S."/>
            <person name="Kotiranta H."/>
            <person name="LaButti K.M."/>
            <person name="Lechner B.E."/>
            <person name="Liimatainen K."/>
            <person name="Lipzen A."/>
            <person name="Lukacs Z."/>
            <person name="Mihaltcheva S."/>
            <person name="Morgado L.N."/>
            <person name="Niskanen T."/>
            <person name="Noordeloos M.E."/>
            <person name="Ohm R.A."/>
            <person name="Ortiz-Santana B."/>
            <person name="Ovrebo C."/>
            <person name="Racz N."/>
            <person name="Riley R."/>
            <person name="Savchenko A."/>
            <person name="Shiryaev A."/>
            <person name="Soop K."/>
            <person name="Spirin V."/>
            <person name="Szebenyi C."/>
            <person name="Tomsovsky M."/>
            <person name="Tulloss R.E."/>
            <person name="Uehling J."/>
            <person name="Grigoriev I.V."/>
            <person name="Vagvolgyi C."/>
            <person name="Papp T."/>
            <person name="Martin F.M."/>
            <person name="Miettinen O."/>
            <person name="Hibbett D.S."/>
            <person name="Nagy L.G."/>
        </authorList>
    </citation>
    <scope>NUCLEOTIDE SEQUENCE [LARGE SCALE GENOMIC DNA]</scope>
    <source>
        <strain evidence="1 2">NL-1719</strain>
    </source>
</reference>
<proteinExistence type="predicted"/>
<dbReference type="Proteomes" id="UP000308600">
    <property type="component" value="Unassembled WGS sequence"/>
</dbReference>
<evidence type="ECO:0000313" key="2">
    <source>
        <dbReference type="Proteomes" id="UP000308600"/>
    </source>
</evidence>